<evidence type="ECO:0000313" key="3">
    <source>
        <dbReference type="EMBL" id="KAF7831740.1"/>
    </source>
</evidence>
<sequence length="407" mass="45365">MRLATVRLDPLDGTEAPRTVDAWSRFSGLFGLLFRVFLIYGGSGPLMQDAHGVKEKKQGSKSTFRRTLRIFLEDGGRRRVQWELERQTTEEAPEKCVAARPLTTVARIPMQVKHDGRLLCWVPRAQSQAQQGSSVQGTDVMKRDVGVQTEKDEIVVLGDVRGAELAGMGETATTKVGESMPRGASCKGKAKNEALDNTNVTLRDPSSSGVIKGLEPEMDSSSSEEEEGEFLDEASIIYFFDKEEGLLIEQLEKEYEEQERDQKRRLDDGLKGVASLLEMGEGDIMAPFSHKACGDGEVALCKDKGTEHFSVNLLSNEVQTIPLLDTAQKQISSSDIAYPKTNDQQEHLNKEKTYEPSNDIIWRRISELVMFSSGEKMMVPSPWQIAPMLRSPTKLIFGTMQHSHLIQ</sequence>
<keyword evidence="4" id="KW-1185">Reference proteome</keyword>
<feature type="coiled-coil region" evidence="1">
    <location>
        <begin position="241"/>
        <end position="268"/>
    </location>
</feature>
<evidence type="ECO:0000256" key="1">
    <source>
        <dbReference type="SAM" id="Coils"/>
    </source>
</evidence>
<evidence type="ECO:0000256" key="2">
    <source>
        <dbReference type="SAM" id="MobiDB-lite"/>
    </source>
</evidence>
<dbReference type="AlphaFoldDB" id="A0A834WPZ3"/>
<proteinExistence type="predicted"/>
<dbReference type="Proteomes" id="UP000634136">
    <property type="component" value="Unassembled WGS sequence"/>
</dbReference>
<reference evidence="3" key="1">
    <citation type="submission" date="2020-09" db="EMBL/GenBank/DDBJ databases">
        <title>Genome-Enabled Discovery of Anthraquinone Biosynthesis in Senna tora.</title>
        <authorList>
            <person name="Kang S.-H."/>
            <person name="Pandey R.P."/>
            <person name="Lee C.-M."/>
            <person name="Sim J.-S."/>
            <person name="Jeong J.-T."/>
            <person name="Choi B.-S."/>
            <person name="Jung M."/>
            <person name="Ginzburg D."/>
            <person name="Zhao K."/>
            <person name="Won S.Y."/>
            <person name="Oh T.-J."/>
            <person name="Yu Y."/>
            <person name="Kim N.-H."/>
            <person name="Lee O.R."/>
            <person name="Lee T.-H."/>
            <person name="Bashyal P."/>
            <person name="Kim T.-S."/>
            <person name="Lee W.-H."/>
            <person name="Kawkins C."/>
            <person name="Kim C.-K."/>
            <person name="Kim J.S."/>
            <person name="Ahn B.O."/>
            <person name="Rhee S.Y."/>
            <person name="Sohng J.K."/>
        </authorList>
    </citation>
    <scope>NUCLEOTIDE SEQUENCE</scope>
    <source>
        <tissue evidence="3">Leaf</tissue>
    </source>
</reference>
<accession>A0A834WPZ3</accession>
<comment type="caution">
    <text evidence="3">The sequence shown here is derived from an EMBL/GenBank/DDBJ whole genome shotgun (WGS) entry which is preliminary data.</text>
</comment>
<gene>
    <name evidence="3" type="ORF">G2W53_014073</name>
</gene>
<keyword evidence="1" id="KW-0175">Coiled coil</keyword>
<name>A0A834WPZ3_9FABA</name>
<feature type="compositionally biased region" description="Polar residues" evidence="2">
    <location>
        <begin position="199"/>
        <end position="209"/>
    </location>
</feature>
<protein>
    <submittedName>
        <fullName evidence="3">Uncharacterized protein</fullName>
    </submittedName>
</protein>
<feature type="compositionally biased region" description="Acidic residues" evidence="2">
    <location>
        <begin position="216"/>
        <end position="227"/>
    </location>
</feature>
<evidence type="ECO:0000313" key="4">
    <source>
        <dbReference type="Proteomes" id="UP000634136"/>
    </source>
</evidence>
<feature type="region of interest" description="Disordered" evidence="2">
    <location>
        <begin position="199"/>
        <end position="227"/>
    </location>
</feature>
<dbReference type="EMBL" id="JAAIUW010000005">
    <property type="protein sequence ID" value="KAF7831740.1"/>
    <property type="molecule type" value="Genomic_DNA"/>
</dbReference>
<organism evidence="3 4">
    <name type="scientific">Senna tora</name>
    <dbReference type="NCBI Taxonomy" id="362788"/>
    <lineage>
        <taxon>Eukaryota</taxon>
        <taxon>Viridiplantae</taxon>
        <taxon>Streptophyta</taxon>
        <taxon>Embryophyta</taxon>
        <taxon>Tracheophyta</taxon>
        <taxon>Spermatophyta</taxon>
        <taxon>Magnoliopsida</taxon>
        <taxon>eudicotyledons</taxon>
        <taxon>Gunneridae</taxon>
        <taxon>Pentapetalae</taxon>
        <taxon>rosids</taxon>
        <taxon>fabids</taxon>
        <taxon>Fabales</taxon>
        <taxon>Fabaceae</taxon>
        <taxon>Caesalpinioideae</taxon>
        <taxon>Cassia clade</taxon>
        <taxon>Senna</taxon>
    </lineage>
</organism>